<dbReference type="InterPro" id="IPR050845">
    <property type="entry name" value="Cu-binding_ET"/>
</dbReference>
<dbReference type="InterPro" id="IPR008972">
    <property type="entry name" value="Cupredoxin"/>
</dbReference>
<evidence type="ECO:0000256" key="1">
    <source>
        <dbReference type="ARBA" id="ARBA00022723"/>
    </source>
</evidence>
<evidence type="ECO:0000313" key="5">
    <source>
        <dbReference type="EMBL" id="CBH96958.1"/>
    </source>
</evidence>
<dbReference type="Pfam" id="PF00127">
    <property type="entry name" value="Copper-bind"/>
    <property type="match status" value="1"/>
</dbReference>
<evidence type="ECO:0000256" key="2">
    <source>
        <dbReference type="ARBA" id="ARBA00023008"/>
    </source>
</evidence>
<dbReference type="InterPro" id="IPR000923">
    <property type="entry name" value="BlueCu_1"/>
</dbReference>
<name>E6PPV4_9ZZZZ</name>
<dbReference type="SUPFAM" id="SSF49503">
    <property type="entry name" value="Cupredoxins"/>
    <property type="match status" value="1"/>
</dbReference>
<protein>
    <submittedName>
        <fullName evidence="5">Putative Cupredoxin</fullName>
    </submittedName>
</protein>
<dbReference type="GO" id="GO:0005507">
    <property type="term" value="F:copper ion binding"/>
    <property type="evidence" value="ECO:0007669"/>
    <property type="project" value="InterPro"/>
</dbReference>
<dbReference type="AlphaFoldDB" id="E6PPV4"/>
<keyword evidence="1" id="KW-0479">Metal-binding</keyword>
<evidence type="ECO:0000256" key="3">
    <source>
        <dbReference type="SAM" id="MobiDB-lite"/>
    </source>
</evidence>
<feature type="region of interest" description="Disordered" evidence="3">
    <location>
        <begin position="22"/>
        <end position="53"/>
    </location>
</feature>
<dbReference type="GO" id="GO:0009055">
    <property type="term" value="F:electron transfer activity"/>
    <property type="evidence" value="ECO:0007669"/>
    <property type="project" value="InterPro"/>
</dbReference>
<evidence type="ECO:0000259" key="4">
    <source>
        <dbReference type="Pfam" id="PF00127"/>
    </source>
</evidence>
<dbReference type="PANTHER" id="PTHR38439">
    <property type="entry name" value="AURACYANIN-B"/>
    <property type="match status" value="1"/>
</dbReference>
<feature type="domain" description="Blue (type 1) copper" evidence="4">
    <location>
        <begin position="91"/>
        <end position="195"/>
    </location>
</feature>
<gene>
    <name evidence="5" type="ORF">CARN2_2566</name>
</gene>
<comment type="caution">
    <text evidence="5">The sequence shown here is derived from an EMBL/GenBank/DDBJ whole genome shotgun (WGS) entry which is preliminary data.</text>
</comment>
<proteinExistence type="predicted"/>
<accession>E6PPV4</accession>
<dbReference type="Gene3D" id="2.60.40.420">
    <property type="entry name" value="Cupredoxins - blue copper proteins"/>
    <property type="match status" value="1"/>
</dbReference>
<organism evidence="5">
    <name type="scientific">mine drainage metagenome</name>
    <dbReference type="NCBI Taxonomy" id="410659"/>
    <lineage>
        <taxon>unclassified sequences</taxon>
        <taxon>metagenomes</taxon>
        <taxon>ecological metagenomes</taxon>
    </lineage>
</organism>
<keyword evidence="2" id="KW-0186">Copper</keyword>
<dbReference type="EMBL" id="CABM01000038">
    <property type="protein sequence ID" value="CBH96958.1"/>
    <property type="molecule type" value="Genomic_DNA"/>
</dbReference>
<sequence>MKKMISAIMLGAMPLLASAAANHDHNHDEQAPVQAQGQSAAQQQNPGQGMMDMPMMGKQGMEGMHGGNHDAAVGQPGDPAQVSNTINITMDDSMRFTPGTIHVKAGQTVRFFLKNTGNMKHEMVIGSMAELKEHEKMMRMMPDMNMSHAEPNMIALAPGQEGGVVWKFDKAGTVDFACLMPGHMEAGMVGQVVVE</sequence>
<feature type="compositionally biased region" description="Low complexity" evidence="3">
    <location>
        <begin position="31"/>
        <end position="53"/>
    </location>
</feature>
<reference evidence="5" key="1">
    <citation type="submission" date="2009-10" db="EMBL/GenBank/DDBJ databases">
        <title>Diversity of trophic interactions inside an arsenic-rich microbial ecosystem.</title>
        <authorList>
            <person name="Bertin P.N."/>
            <person name="Heinrich-Salmeron A."/>
            <person name="Pelletier E."/>
            <person name="Goulhen-Chollet F."/>
            <person name="Arsene-Ploetze F."/>
            <person name="Gallien S."/>
            <person name="Calteau A."/>
            <person name="Vallenet D."/>
            <person name="Casiot C."/>
            <person name="Chane-Woon-Ming B."/>
            <person name="Giloteaux L."/>
            <person name="Barakat M."/>
            <person name="Bonnefoy V."/>
            <person name="Bruneel O."/>
            <person name="Chandler M."/>
            <person name="Cleiss J."/>
            <person name="Duran R."/>
            <person name="Elbaz-Poulichet F."/>
            <person name="Fonknechten N."/>
            <person name="Lauga B."/>
            <person name="Mornico D."/>
            <person name="Ortet P."/>
            <person name="Schaeffer C."/>
            <person name="Siguier P."/>
            <person name="Alexander Thil Smith A."/>
            <person name="Van Dorsselaer A."/>
            <person name="Weissenbach J."/>
            <person name="Medigue C."/>
            <person name="Le Paslier D."/>
        </authorList>
    </citation>
    <scope>NUCLEOTIDE SEQUENCE</scope>
</reference>
<dbReference type="PANTHER" id="PTHR38439:SF3">
    <property type="entry name" value="COPPER-RESISTANT CUPROPROTEIN COPI"/>
    <property type="match status" value="1"/>
</dbReference>
<dbReference type="CDD" id="cd04211">
    <property type="entry name" value="Cupredoxin_like_2"/>
    <property type="match status" value="1"/>
</dbReference>